<dbReference type="RefSeq" id="WP_190891157.1">
    <property type="nucleotide sequence ID" value="NZ_JACWZY010000032.1"/>
</dbReference>
<protein>
    <submittedName>
        <fullName evidence="3">Cadherin-like beta sandwich domain-containing protein</fullName>
    </submittedName>
</protein>
<evidence type="ECO:0000259" key="2">
    <source>
        <dbReference type="SMART" id="SM00736"/>
    </source>
</evidence>
<proteinExistence type="predicted"/>
<organism evidence="3 4">
    <name type="scientific">Spirosoma profusum</name>
    <dbReference type="NCBI Taxonomy" id="2771354"/>
    <lineage>
        <taxon>Bacteria</taxon>
        <taxon>Pseudomonadati</taxon>
        <taxon>Bacteroidota</taxon>
        <taxon>Cytophagia</taxon>
        <taxon>Cytophagales</taxon>
        <taxon>Cytophagaceae</taxon>
        <taxon>Spirosoma</taxon>
    </lineage>
</organism>
<dbReference type="InterPro" id="IPR025883">
    <property type="entry name" value="Cadherin-like_domain"/>
</dbReference>
<feature type="domain" description="Dystroglycan-type cadherin-like" evidence="2">
    <location>
        <begin position="1446"/>
        <end position="1540"/>
    </location>
</feature>
<dbReference type="InterPro" id="IPR006644">
    <property type="entry name" value="Cadg"/>
</dbReference>
<feature type="domain" description="Dystroglycan-type cadherin-like" evidence="2">
    <location>
        <begin position="1263"/>
        <end position="1357"/>
    </location>
</feature>
<evidence type="ECO:0000313" key="4">
    <source>
        <dbReference type="Proteomes" id="UP000598820"/>
    </source>
</evidence>
<dbReference type="InterPro" id="IPR013783">
    <property type="entry name" value="Ig-like_fold"/>
</dbReference>
<dbReference type="Pfam" id="PF12733">
    <property type="entry name" value="Cadherin-like"/>
    <property type="match status" value="1"/>
</dbReference>
<sequence>MKRLLLFLFTLLTGYQASAQLSPLAIGDMAPGKSVVVIYDVTVNNPTSASVITNRGVISGTNFATVSTNITNTPIVSSNANLSALALSPGTLSPPFASSITAYTASVPNSASSVAVTPTVEQANATVSVNGSAVASGSPINVPLAVCANIISVSVTAQDGTTTKIYSLTVNRDAPPVILTASSPISCTAPVVTLTATSGFASYVFGGGASQVGGASSNTATVATAGTYSVTATAAGGCSSTATLSVTGSTTATPVNLTLSGAITCANPTVTLTATSGLLSYTFSDGATQSSPANTATVSTSGVYSVSATNASYCVSTTNVTVTGSSAGSPVSLTVSGAISCSSTSVTLTASSGFTTYVFDGGASQQGGSGGNTAVVSTSGVYSVTATDANACSSTANVSVSGNTTPTPVTLTASGTLSCTNTAVTITATPGFDSYIFSTGAAQQGGSGGNTAIVSTTGVYSVTATNAAACSSTTNVTVNGDGPSPINLTASSPISCTATSVTLTATSGFVSYTFNNGAIQGSPDNTATVSTSGVYSVSATNGLGCVSSTSITVTGSSTPTPVSLTAGGTLSCPTPIVTLTATSGFVSYVFSASASQQGGPAGNTATVNTAGVYSVTATNANACSSTAIVTVTGSTTSTPVSLTTSGTLSCTTPTVTLTATAGFVSYVFSASASQQGGPAGNTATVNTSGIYSVTATNANGCSTTATVTVTGSSTPIPVNLIASGTLSCTLPTVTLTATSGFVSYVFSASASQQGGPAGNTATVNTAGVYSVTATNANACSSTAIVTVTGSSTPTPVNLTSNSPISCITPTVTLTATSGFVSYVFSASASQQGGPAGNTATVNTAGVYSVTATNANACSSTAIVTVTGSSVPTPVSLTAGGTLSCPTPIVTLTATAGFASYVFSSGASQQGGPAGNTATVNTSGIYSVTATNANACSSTAIVTVTGSTTATPVNLTASGPISCSAPTVTLTATAGLVSYTFSTGASQQGGPAGNTATVITSGSYSVSATNASGCVSTTSIAVTGSSTGAPVSLTSNGPISCPTPTVTLTATSGFVSYVFSTSATQQGGSGGNTTTVSTSGVYSVTAIDANACSSTAIVTVTGGSTPTPVSLTTSGTLSCTTPTVTLTATAGFVSYVFGGGATQQGGSGGHTATVNATGIYSVTATNANACSSTAVVTVTGSSTATPVSLSVSGTLSCSVTSVTLTASPGFTGYVFSPGTTQLGGSGGNTAVVSTSGVYSVSATNASGCQSATSITVGYQNCPPTVANAIPPQSASVGAAFSYTIPANTFTDPETPNNLVLTVSGLPAGLSFVAPSTITGSPSTSVGSPFTVTVVATDPQGLSVSTTFSLSVAPTSFAITSVSMLDCNHISYYARRINFMVSYSGTNGQPISLSVVNELTATTASGPYSLTVFTDNPVITITARQQGTPGMASFNYNWLANCANGSPIVLNPIPPQSATLGQSFNYAIPANTFTDAETPNSLVLSVTGLPPGLTFGPPSTLTGTPSTTLGSPYNVTVVATDPGGATVVTTFQIDVSPSAVVCPSMVTVKAGPWNDPTTWSCGRVPTQTDIVTLNHLVNLPDGYVGKAFRVIYTAGGRLSLGSLSRLQLFGQ</sequence>
<dbReference type="Proteomes" id="UP000598820">
    <property type="component" value="Unassembled WGS sequence"/>
</dbReference>
<dbReference type="GO" id="GO:0016020">
    <property type="term" value="C:membrane"/>
    <property type="evidence" value="ECO:0007669"/>
    <property type="project" value="InterPro"/>
</dbReference>
<keyword evidence="1" id="KW-0732">Signal</keyword>
<dbReference type="SUPFAM" id="SSF49313">
    <property type="entry name" value="Cadherin-like"/>
    <property type="match status" value="2"/>
</dbReference>
<reference evidence="3" key="1">
    <citation type="submission" date="2020-09" db="EMBL/GenBank/DDBJ databases">
        <authorList>
            <person name="Kim M.K."/>
        </authorList>
    </citation>
    <scope>NUCLEOTIDE SEQUENCE</scope>
    <source>
        <strain evidence="3">BT702</strain>
    </source>
</reference>
<dbReference type="GO" id="GO:0005509">
    <property type="term" value="F:calcium ion binding"/>
    <property type="evidence" value="ECO:0007669"/>
    <property type="project" value="InterPro"/>
</dbReference>
<comment type="caution">
    <text evidence="3">The sequence shown here is derived from an EMBL/GenBank/DDBJ whole genome shotgun (WGS) entry which is preliminary data.</text>
</comment>
<evidence type="ECO:0000256" key="1">
    <source>
        <dbReference type="SAM" id="SignalP"/>
    </source>
</evidence>
<name>A0A927APH2_9BACT</name>
<accession>A0A927APH2</accession>
<dbReference type="InterPro" id="IPR015919">
    <property type="entry name" value="Cadherin-like_sf"/>
</dbReference>
<feature type="chain" id="PRO_5037621686" evidence="1">
    <location>
        <begin position="20"/>
        <end position="1609"/>
    </location>
</feature>
<gene>
    <name evidence="3" type="ORF">IC229_28015</name>
</gene>
<dbReference type="EMBL" id="JACWZY010000032">
    <property type="protein sequence ID" value="MBD2704519.1"/>
    <property type="molecule type" value="Genomic_DNA"/>
</dbReference>
<dbReference type="SMART" id="SM00736">
    <property type="entry name" value="CADG"/>
    <property type="match status" value="2"/>
</dbReference>
<dbReference type="Gene3D" id="2.60.40.10">
    <property type="entry name" value="Immunoglobulins"/>
    <property type="match status" value="2"/>
</dbReference>
<keyword evidence="4" id="KW-1185">Reference proteome</keyword>
<dbReference type="Pfam" id="PF05345">
    <property type="entry name" value="He_PIG"/>
    <property type="match status" value="2"/>
</dbReference>
<feature type="signal peptide" evidence="1">
    <location>
        <begin position="1"/>
        <end position="19"/>
    </location>
</feature>
<evidence type="ECO:0000313" key="3">
    <source>
        <dbReference type="EMBL" id="MBD2704519.1"/>
    </source>
</evidence>